<name>A0ABT1W8P5_9PROT</name>
<dbReference type="Gene3D" id="3.90.190.10">
    <property type="entry name" value="Protein tyrosine phosphatase superfamily"/>
    <property type="match status" value="1"/>
</dbReference>
<organism evidence="2 3">
    <name type="scientific">Endosaccharibacter trunci</name>
    <dbReference type="NCBI Taxonomy" id="2812733"/>
    <lineage>
        <taxon>Bacteria</taxon>
        <taxon>Pseudomonadati</taxon>
        <taxon>Pseudomonadota</taxon>
        <taxon>Alphaproteobacteria</taxon>
        <taxon>Acetobacterales</taxon>
        <taxon>Acetobacteraceae</taxon>
        <taxon>Endosaccharibacter</taxon>
    </lineage>
</organism>
<accession>A0ABT1W8P5</accession>
<dbReference type="CDD" id="cd14503">
    <property type="entry name" value="PTP-bact"/>
    <property type="match status" value="1"/>
</dbReference>
<dbReference type="Pfam" id="PF04273">
    <property type="entry name" value="BLH_phosphatase"/>
    <property type="match status" value="1"/>
</dbReference>
<evidence type="ECO:0000313" key="2">
    <source>
        <dbReference type="EMBL" id="MCQ8279269.1"/>
    </source>
</evidence>
<evidence type="ECO:0000313" key="3">
    <source>
        <dbReference type="Proteomes" id="UP001524587"/>
    </source>
</evidence>
<comment type="caution">
    <text evidence="2">The sequence shown here is derived from an EMBL/GenBank/DDBJ whole genome shotgun (WGS) entry which is preliminary data.</text>
</comment>
<keyword evidence="2" id="KW-0808">Transferase</keyword>
<dbReference type="RefSeq" id="WP_422864759.1">
    <property type="nucleotide sequence ID" value="NZ_JAMSKV010000011.1"/>
</dbReference>
<reference evidence="2 3" key="1">
    <citation type="submission" date="2022-06" db="EMBL/GenBank/DDBJ databases">
        <title>Endosaccharibacter gen. nov., sp. nov., endophytic bacteria isolated from sugarcane.</title>
        <authorList>
            <person name="Pitiwittayakul N."/>
            <person name="Yukphan P."/>
            <person name="Charoenyingcharoen P."/>
            <person name="Tanasupawat S."/>
        </authorList>
    </citation>
    <scope>NUCLEOTIDE SEQUENCE [LARGE SCALE GENOMIC DNA]</scope>
    <source>
        <strain evidence="2 3">KSS8</strain>
    </source>
</reference>
<dbReference type="GO" id="GO:0016740">
    <property type="term" value="F:transferase activity"/>
    <property type="evidence" value="ECO:0007669"/>
    <property type="project" value="UniProtKB-KW"/>
</dbReference>
<proteinExistence type="predicted"/>
<protein>
    <submittedName>
        <fullName evidence="2">TIGR01244 family sulfur transferase</fullName>
    </submittedName>
</protein>
<dbReference type="SUPFAM" id="SSF52799">
    <property type="entry name" value="(Phosphotyrosine protein) phosphatases II"/>
    <property type="match status" value="1"/>
</dbReference>
<feature type="domain" description="Beta-lactamase hydrolase-like protein phosphatase-like" evidence="1">
    <location>
        <begin position="8"/>
        <end position="108"/>
    </location>
</feature>
<dbReference type="EMBL" id="JAMSKV010000011">
    <property type="protein sequence ID" value="MCQ8279269.1"/>
    <property type="molecule type" value="Genomic_DNA"/>
</dbReference>
<sequence length="144" mass="15088">MQPVKINDKLFVMGQPSLADFDVLAGQGIATIINDRPDGEDAAQPGTAAEQSAALAAGLAYAHVPVTLGSISMDDVRAFQDVLSKSEGPVLAHCKSGVRALSLHVIGEVLDGRLRHDDVRDFGAVHGFDLSGAEAWLKANRNGS</sequence>
<dbReference type="InterPro" id="IPR005939">
    <property type="entry name" value="BLH_phosphatase-like"/>
</dbReference>
<evidence type="ECO:0000259" key="1">
    <source>
        <dbReference type="Pfam" id="PF04273"/>
    </source>
</evidence>
<gene>
    <name evidence="2" type="ORF">NFI95_12535</name>
</gene>
<dbReference type="Proteomes" id="UP001524587">
    <property type="component" value="Unassembled WGS sequence"/>
</dbReference>
<dbReference type="NCBIfam" id="TIGR01244">
    <property type="entry name" value="TIGR01244 family sulfur transferase"/>
    <property type="match status" value="1"/>
</dbReference>
<keyword evidence="3" id="KW-1185">Reference proteome</keyword>
<dbReference type="InterPro" id="IPR029021">
    <property type="entry name" value="Prot-tyrosine_phosphatase-like"/>
</dbReference>